<name>A0A2D0SWZ7_ICTPU</name>
<dbReference type="SMART" id="SM00248">
    <property type="entry name" value="ANK"/>
    <property type="match status" value="3"/>
</dbReference>
<dbReference type="OrthoDB" id="10252328at2759"/>
<keyword evidence="8" id="KW-1185">Reference proteome</keyword>
<dbReference type="RefSeq" id="XP_017347208.1">
    <property type="nucleotide sequence ID" value="XM_017491719.3"/>
</dbReference>
<evidence type="ECO:0000256" key="1">
    <source>
        <dbReference type="ARBA" id="ARBA00022737"/>
    </source>
</evidence>
<reference evidence="9" key="2">
    <citation type="submission" date="2025-08" db="UniProtKB">
        <authorList>
            <consortium name="RefSeq"/>
        </authorList>
    </citation>
    <scope>IDENTIFICATION</scope>
    <source>
        <tissue evidence="9">Blood</tissue>
    </source>
</reference>
<proteinExistence type="predicted"/>
<dbReference type="PANTHER" id="PTHR24198:SF165">
    <property type="entry name" value="ANKYRIN REPEAT-CONTAINING PROTEIN-RELATED"/>
    <property type="match status" value="1"/>
</dbReference>
<dbReference type="InterPro" id="IPR036770">
    <property type="entry name" value="Ankyrin_rpt-contain_sf"/>
</dbReference>
<organism evidence="8 9">
    <name type="scientific">Ictalurus punctatus</name>
    <name type="common">Channel catfish</name>
    <name type="synonym">Silurus punctatus</name>
    <dbReference type="NCBI Taxonomy" id="7998"/>
    <lineage>
        <taxon>Eukaryota</taxon>
        <taxon>Metazoa</taxon>
        <taxon>Chordata</taxon>
        <taxon>Craniata</taxon>
        <taxon>Vertebrata</taxon>
        <taxon>Euteleostomi</taxon>
        <taxon>Actinopterygii</taxon>
        <taxon>Neopterygii</taxon>
        <taxon>Teleostei</taxon>
        <taxon>Ostariophysi</taxon>
        <taxon>Siluriformes</taxon>
        <taxon>Ictaluridae</taxon>
        <taxon>Ictalurus</taxon>
    </lineage>
</organism>
<dbReference type="Proteomes" id="UP000221080">
    <property type="component" value="Chromosome 17"/>
</dbReference>
<dbReference type="Gene3D" id="1.25.40.20">
    <property type="entry name" value="Ankyrin repeat-containing domain"/>
    <property type="match status" value="1"/>
</dbReference>
<evidence type="ECO:0000256" key="3">
    <source>
        <dbReference type="ARBA" id="ARBA00023043"/>
    </source>
</evidence>
<evidence type="ECO:0000259" key="7">
    <source>
        <dbReference type="PROSITE" id="PS52003"/>
    </source>
</evidence>
<dbReference type="GO" id="GO:0070974">
    <property type="term" value="F:POU domain binding"/>
    <property type="evidence" value="ECO:0007669"/>
    <property type="project" value="InterPro"/>
</dbReference>
<keyword evidence="5" id="KW-0804">Transcription</keyword>
<dbReference type="PROSITE" id="PS50297">
    <property type="entry name" value="ANK_REP_REGION"/>
    <property type="match status" value="1"/>
</dbReference>
<accession>A0A2D0SWZ7</accession>
<feature type="repeat" description="ANK" evidence="6">
    <location>
        <begin position="378"/>
        <end position="410"/>
    </location>
</feature>
<evidence type="ECO:0000256" key="5">
    <source>
        <dbReference type="ARBA" id="ARBA00023163"/>
    </source>
</evidence>
<dbReference type="SUPFAM" id="SSF48403">
    <property type="entry name" value="Ankyrin repeat"/>
    <property type="match status" value="1"/>
</dbReference>
<dbReference type="AlphaFoldDB" id="A0A2D0SWZ7"/>
<evidence type="ECO:0000256" key="2">
    <source>
        <dbReference type="ARBA" id="ARBA00023015"/>
    </source>
</evidence>
<evidence type="ECO:0000313" key="8">
    <source>
        <dbReference type="Proteomes" id="UP000221080"/>
    </source>
</evidence>
<protein>
    <submittedName>
        <fullName evidence="9">Uncharacterized protein zgc:113279 isoform X1</fullName>
    </submittedName>
</protein>
<dbReference type="GeneID" id="108278378"/>
<dbReference type="KEGG" id="ipu:108278378"/>
<keyword evidence="2" id="KW-0805">Transcription regulation</keyword>
<dbReference type="OMA" id="PQKRYMG"/>
<evidence type="ECO:0000313" key="9">
    <source>
        <dbReference type="RefSeq" id="XP_017347208.1"/>
    </source>
</evidence>
<dbReference type="InterPro" id="IPR002110">
    <property type="entry name" value="Ankyrin_rpt"/>
</dbReference>
<keyword evidence="4" id="KW-0010">Activator</keyword>
<gene>
    <name evidence="9" type="primary">zgc:113279</name>
</gene>
<keyword evidence="1" id="KW-0677">Repeat</keyword>
<feature type="domain" description="OCA" evidence="7">
    <location>
        <begin position="104"/>
        <end position="126"/>
    </location>
</feature>
<dbReference type="GO" id="GO:0003677">
    <property type="term" value="F:DNA binding"/>
    <property type="evidence" value="ECO:0007669"/>
    <property type="project" value="InterPro"/>
</dbReference>
<feature type="repeat" description="ANK" evidence="6">
    <location>
        <begin position="342"/>
        <end position="374"/>
    </location>
</feature>
<dbReference type="PROSITE" id="PS52003">
    <property type="entry name" value="OCA"/>
    <property type="match status" value="1"/>
</dbReference>
<dbReference type="STRING" id="7998.ENSIPUP00000022343"/>
<dbReference type="PROSITE" id="PS50088">
    <property type="entry name" value="ANK_REPEAT"/>
    <property type="match status" value="2"/>
</dbReference>
<dbReference type="InterPro" id="IPR047571">
    <property type="entry name" value="OCA"/>
</dbReference>
<sequence length="515" mass="58049">MKDSYIFIASKEIQNSSGNLKMVKSRVENTGYERIPVTCEGKEREYGAYNYSPLPGALALNMNGTNSPTSALTALNVEVCTSTVNTEQALSSPKGTKAHKTKTDRTYLGVRVRMPVKDMLRDIRLAKGLDPKEMQKKENKGLKGDKKRVNISSCRRNSLKNWQTKSLEELAFILEVLEEDLKTSSSRQSSNQPPTFAPELGNKFWVKNLLQQAHLDEPPPNPVCYAATKKSPMHSAGIYGSTYGQATSLFTDLESDYYIQRRQHEMTWSPSDSKVHVPSPQEIYFSTKMDWWGSPHKIGSPSNSCSVQEDWDSMTYFWTQMEREVHLLNRISNQELLTQDERGRTRLHQAVDEGKRSLVYVIARRMANLNKLDSKDADGRTSLHLAAQKNEHIVVADLISLGANINEKDKYGKTCLHLSAEYGYIRVLEVLKSYMKSGKYIDLEARDVNGLSALQLASVALKSVVGNLEKSVTVGHARLHSLRKEQMMETLKCLLQMECNLQCLLGQDWATVGQK</sequence>
<keyword evidence="3 6" id="KW-0040">ANK repeat</keyword>
<reference evidence="8" key="1">
    <citation type="journal article" date="2016" name="Nat. Commun.">
        <title>The channel catfish genome sequence provides insights into the evolution of scale formation in teleosts.</title>
        <authorList>
            <person name="Liu Z."/>
            <person name="Liu S."/>
            <person name="Yao J."/>
            <person name="Bao L."/>
            <person name="Zhang J."/>
            <person name="Li Y."/>
            <person name="Jiang C."/>
            <person name="Sun L."/>
            <person name="Wang R."/>
            <person name="Zhang Y."/>
            <person name="Zhou T."/>
            <person name="Zeng Q."/>
            <person name="Fu Q."/>
            <person name="Gao S."/>
            <person name="Li N."/>
            <person name="Koren S."/>
            <person name="Jiang Y."/>
            <person name="Zimin A."/>
            <person name="Xu P."/>
            <person name="Phillippy A.M."/>
            <person name="Geng X."/>
            <person name="Song L."/>
            <person name="Sun F."/>
            <person name="Li C."/>
            <person name="Wang X."/>
            <person name="Chen A."/>
            <person name="Jin Y."/>
            <person name="Yuan Z."/>
            <person name="Yang Y."/>
            <person name="Tan S."/>
            <person name="Peatman E."/>
            <person name="Lu J."/>
            <person name="Qin Z."/>
            <person name="Dunham R."/>
            <person name="Li Z."/>
            <person name="Sonstegard T."/>
            <person name="Feng J."/>
            <person name="Danzmann R.G."/>
            <person name="Schroeder S."/>
            <person name="Scheffler B."/>
            <person name="Duke M.V."/>
            <person name="Ballard L."/>
            <person name="Kucuktas H."/>
            <person name="Kaltenboeck L."/>
            <person name="Liu H."/>
            <person name="Armbruster J."/>
            <person name="Xie Y."/>
            <person name="Kirby M.L."/>
            <person name="Tian Y."/>
            <person name="Flanagan M.E."/>
            <person name="Mu W."/>
            <person name="Waldbieser G.C."/>
        </authorList>
    </citation>
    <scope>NUCLEOTIDE SEQUENCE [LARGE SCALE GENOMIC DNA]</scope>
    <source>
        <strain evidence="8">SDA103</strain>
    </source>
</reference>
<evidence type="ECO:0000256" key="6">
    <source>
        <dbReference type="PROSITE-ProRule" id="PRU00023"/>
    </source>
</evidence>
<dbReference type="Pfam" id="PF12796">
    <property type="entry name" value="Ank_2"/>
    <property type="match status" value="1"/>
</dbReference>
<evidence type="ECO:0000256" key="4">
    <source>
        <dbReference type="ARBA" id="ARBA00023159"/>
    </source>
</evidence>
<dbReference type="PANTHER" id="PTHR24198">
    <property type="entry name" value="ANKYRIN REPEAT AND PROTEIN KINASE DOMAIN-CONTAINING PROTEIN"/>
    <property type="match status" value="1"/>
</dbReference>